<name>A0ABP5WE89_9ACTN</name>
<evidence type="ECO:0000259" key="4">
    <source>
        <dbReference type="Pfam" id="PF14226"/>
    </source>
</evidence>
<comment type="caution">
    <text evidence="5">The sequence shown here is derived from an EMBL/GenBank/DDBJ whole genome shotgun (WGS) entry which is preliminary data.</text>
</comment>
<evidence type="ECO:0000256" key="1">
    <source>
        <dbReference type="ARBA" id="ARBA00004792"/>
    </source>
</evidence>
<evidence type="ECO:0000259" key="3">
    <source>
        <dbReference type="Pfam" id="PF03171"/>
    </source>
</evidence>
<reference evidence="6" key="1">
    <citation type="journal article" date="2019" name="Int. J. Syst. Evol. Microbiol.">
        <title>The Global Catalogue of Microorganisms (GCM) 10K type strain sequencing project: providing services to taxonomists for standard genome sequencing and annotation.</title>
        <authorList>
            <consortium name="The Broad Institute Genomics Platform"/>
            <consortium name="The Broad Institute Genome Sequencing Center for Infectious Disease"/>
            <person name="Wu L."/>
            <person name="Ma J."/>
        </authorList>
    </citation>
    <scope>NUCLEOTIDE SEQUENCE [LARGE SCALE GENOMIC DNA]</scope>
    <source>
        <strain evidence="6">JCM 3325</strain>
    </source>
</reference>
<dbReference type="Pfam" id="PF14226">
    <property type="entry name" value="DIOX_N"/>
    <property type="match status" value="1"/>
</dbReference>
<dbReference type="SUPFAM" id="SSF51197">
    <property type="entry name" value="Clavaminate synthase-like"/>
    <property type="match status" value="1"/>
</dbReference>
<feature type="domain" description="Non-haem dioxygenase N-terminal" evidence="4">
    <location>
        <begin position="19"/>
        <end position="123"/>
    </location>
</feature>
<dbReference type="Pfam" id="PF03171">
    <property type="entry name" value="2OG-FeII_Oxy"/>
    <property type="match status" value="1"/>
</dbReference>
<protein>
    <submittedName>
        <fullName evidence="5">2OG-Fe(II) oxygenase family protein</fullName>
    </submittedName>
</protein>
<keyword evidence="6" id="KW-1185">Reference proteome</keyword>
<accession>A0ABP5WE89</accession>
<evidence type="ECO:0000313" key="6">
    <source>
        <dbReference type="Proteomes" id="UP001501231"/>
    </source>
</evidence>
<organism evidence="5 6">
    <name type="scientific">Actinomadura vinacea</name>
    <dbReference type="NCBI Taxonomy" id="115336"/>
    <lineage>
        <taxon>Bacteria</taxon>
        <taxon>Bacillati</taxon>
        <taxon>Actinomycetota</taxon>
        <taxon>Actinomycetes</taxon>
        <taxon>Streptosporangiales</taxon>
        <taxon>Thermomonosporaceae</taxon>
        <taxon>Actinomadura</taxon>
    </lineage>
</organism>
<dbReference type="RefSeq" id="WP_344590846.1">
    <property type="nucleotide sequence ID" value="NZ_BAAARW010000015.1"/>
</dbReference>
<dbReference type="InterPro" id="IPR027443">
    <property type="entry name" value="IPNS-like_sf"/>
</dbReference>
<dbReference type="InterPro" id="IPR026992">
    <property type="entry name" value="DIOX_N"/>
</dbReference>
<keyword evidence="2" id="KW-0045">Antibiotic biosynthesis</keyword>
<dbReference type="InterPro" id="IPR050231">
    <property type="entry name" value="Iron_ascorbate_oxido_reductase"/>
</dbReference>
<comment type="pathway">
    <text evidence="1">Antibiotic biosynthesis.</text>
</comment>
<gene>
    <name evidence="5" type="ORF">GCM10010191_41430</name>
</gene>
<evidence type="ECO:0000313" key="5">
    <source>
        <dbReference type="EMBL" id="GAA2424947.1"/>
    </source>
</evidence>
<dbReference type="Proteomes" id="UP001501231">
    <property type="component" value="Unassembled WGS sequence"/>
</dbReference>
<dbReference type="InterPro" id="IPR044861">
    <property type="entry name" value="IPNS-like_FE2OG_OXY"/>
</dbReference>
<evidence type="ECO:0000256" key="2">
    <source>
        <dbReference type="ARBA" id="ARBA00023194"/>
    </source>
</evidence>
<sequence length="345" mass="37730">MADLMTFHLPATVRGTPSDLDLGRAMIAAWRADGIFQVAADAVQAQRIVTAMAAGRRFFSLPLEYKARHVSDLSYSGYLVRGGEGAAVEADRSESFTVCKDVPAGDARVREGWPCHGPVPWPDLEYRLAMRAFMDVAGGIGERLLRLVALGLGLPAMDGLSRLTRDGWHHMRVLRVPARSAHARRGVGAHTGYGLVAIAAQDEAGGLYVRPPVPGEARPRDLPEAEGGAVMDEHEPWGLVRPAPGVLTVFPGDIMQFLTGGRLRSAPHKIALADRERYALIYVHEPGFETVLRPLDDPAGDAVHYGTYFTDMFTRCYPDRAATLRIQKEGGQERLERLRHGALPR</sequence>
<dbReference type="Gene3D" id="2.60.120.330">
    <property type="entry name" value="B-lactam Antibiotic, Isopenicillin N Synthase, Chain"/>
    <property type="match status" value="1"/>
</dbReference>
<proteinExistence type="predicted"/>
<feature type="domain" description="Isopenicillin N synthase-like Fe(2+) 2OG dioxygenase" evidence="3">
    <location>
        <begin position="183"/>
        <end position="285"/>
    </location>
</feature>
<dbReference type="EMBL" id="BAAARW010000015">
    <property type="protein sequence ID" value="GAA2424947.1"/>
    <property type="molecule type" value="Genomic_DNA"/>
</dbReference>
<dbReference type="PANTHER" id="PTHR47990">
    <property type="entry name" value="2-OXOGLUTARATE (2OG) AND FE(II)-DEPENDENT OXYGENASE SUPERFAMILY PROTEIN-RELATED"/>
    <property type="match status" value="1"/>
</dbReference>